<accession>A0A4E0RTG4</accession>
<dbReference type="EMBL" id="JSZA02000023">
    <property type="protein sequence ID" value="TGO03354.1"/>
    <property type="molecule type" value="Genomic_DNA"/>
</dbReference>
<keyword evidence="2" id="KW-1185">Reference proteome</keyword>
<organism evidence="1 2">
    <name type="scientific">Candidatus Thiomargarita nelsonii</name>
    <dbReference type="NCBI Taxonomy" id="1003181"/>
    <lineage>
        <taxon>Bacteria</taxon>
        <taxon>Pseudomonadati</taxon>
        <taxon>Pseudomonadota</taxon>
        <taxon>Gammaproteobacteria</taxon>
        <taxon>Thiotrichales</taxon>
        <taxon>Thiotrichaceae</taxon>
        <taxon>Thiomargarita</taxon>
    </lineage>
</organism>
<reference evidence="1 2" key="1">
    <citation type="journal article" date="2016" name="Front. Microbiol.">
        <title>Single-Cell (Meta-)Genomics of a Dimorphic Candidatus Thiomargarita nelsonii Reveals Genomic Plasticity.</title>
        <authorList>
            <person name="Flood B.E."/>
            <person name="Fliss P."/>
            <person name="Jones D.S."/>
            <person name="Dick G.J."/>
            <person name="Jain S."/>
            <person name="Kaster A.K."/>
            <person name="Winkel M."/>
            <person name="Mussmann M."/>
            <person name="Bailey J."/>
        </authorList>
    </citation>
    <scope>NUCLEOTIDE SEQUENCE [LARGE SCALE GENOMIC DNA]</scope>
    <source>
        <strain evidence="1">Hydrate Ridge</strain>
    </source>
</reference>
<comment type="caution">
    <text evidence="1">The sequence shown here is derived from an EMBL/GenBank/DDBJ whole genome shotgun (WGS) entry which is preliminary data.</text>
</comment>
<gene>
    <name evidence="1" type="ORF">PN36_08060</name>
</gene>
<protein>
    <submittedName>
        <fullName evidence="1">Uncharacterized protein</fullName>
    </submittedName>
</protein>
<evidence type="ECO:0000313" key="2">
    <source>
        <dbReference type="Proteomes" id="UP000030428"/>
    </source>
</evidence>
<dbReference type="Proteomes" id="UP000030428">
    <property type="component" value="Unassembled WGS sequence"/>
</dbReference>
<evidence type="ECO:0000313" key="1">
    <source>
        <dbReference type="EMBL" id="TGO03354.1"/>
    </source>
</evidence>
<dbReference type="AlphaFoldDB" id="A0A4E0RTG4"/>
<sequence length="141" mass="16137">MRMWVFRVPTGPGGDPVGRACSPNELNPSEMGVGAVKSEEYCEINYDNSLEFVLRELFKKKNLRQGWCVPTLDLRLPEDVWIGKYILAAKKYWNSEIGCDSARGRRNIISRMLSMRPGDIIFLPQITDKGEYNHHFTVVTV</sequence>
<proteinExistence type="predicted"/>
<name>A0A4E0RTG4_9GAMM</name>